<evidence type="ECO:0000256" key="5">
    <source>
        <dbReference type="ARBA" id="ARBA00023242"/>
    </source>
</evidence>
<feature type="region of interest" description="Disordered" evidence="6">
    <location>
        <begin position="173"/>
        <end position="322"/>
    </location>
</feature>
<keyword evidence="4" id="KW-0175">Coiled coil</keyword>
<keyword evidence="8" id="KW-1185">Reference proteome</keyword>
<accession>A0AAV8UIP2</accession>
<comment type="caution">
    <text evidence="7">The sequence shown here is derived from an EMBL/GenBank/DDBJ whole genome shotgun (WGS) entry which is preliminary data.</text>
</comment>
<keyword evidence="3" id="KW-0690">Ribosome biogenesis</keyword>
<dbReference type="PANTHER" id="PTHR13028:SF0">
    <property type="entry name" value="RRNA-PROCESSING PROTEIN EBP2-RELATED"/>
    <property type="match status" value="1"/>
</dbReference>
<dbReference type="GO" id="GO:0006364">
    <property type="term" value="P:rRNA processing"/>
    <property type="evidence" value="ECO:0007669"/>
    <property type="project" value="TreeGrafter"/>
</dbReference>
<feature type="compositionally biased region" description="Basic and acidic residues" evidence="6">
    <location>
        <begin position="191"/>
        <end position="204"/>
    </location>
</feature>
<name>A0AAV8UIP2_9RHOD</name>
<evidence type="ECO:0000313" key="7">
    <source>
        <dbReference type="EMBL" id="KAJ8902376.1"/>
    </source>
</evidence>
<evidence type="ECO:0000256" key="6">
    <source>
        <dbReference type="SAM" id="MobiDB-lite"/>
    </source>
</evidence>
<evidence type="ECO:0000256" key="2">
    <source>
        <dbReference type="ARBA" id="ARBA00007336"/>
    </source>
</evidence>
<protein>
    <recommendedName>
        <fullName evidence="9">rRNA-processing protein EBP2</fullName>
    </recommendedName>
</protein>
<comment type="subcellular location">
    <subcellularLocation>
        <location evidence="1">Nucleus</location>
        <location evidence="1">Nucleolus</location>
    </subcellularLocation>
</comment>
<dbReference type="Proteomes" id="UP001157974">
    <property type="component" value="Unassembled WGS sequence"/>
</dbReference>
<dbReference type="EMBL" id="JAMWBK010000009">
    <property type="protein sequence ID" value="KAJ8902376.1"/>
    <property type="molecule type" value="Genomic_DNA"/>
</dbReference>
<feature type="compositionally biased region" description="Basic and acidic residues" evidence="6">
    <location>
        <begin position="273"/>
        <end position="286"/>
    </location>
</feature>
<dbReference type="AlphaFoldDB" id="A0AAV8UIP2"/>
<proteinExistence type="inferred from homology"/>
<comment type="similarity">
    <text evidence="2">Belongs to the EBP2 family.</text>
</comment>
<evidence type="ECO:0008006" key="9">
    <source>
        <dbReference type="Google" id="ProtNLM"/>
    </source>
</evidence>
<evidence type="ECO:0000313" key="8">
    <source>
        <dbReference type="Proteomes" id="UP001157974"/>
    </source>
</evidence>
<dbReference type="GO" id="GO:0030687">
    <property type="term" value="C:preribosome, large subunit precursor"/>
    <property type="evidence" value="ECO:0007669"/>
    <property type="project" value="TreeGrafter"/>
</dbReference>
<sequence>MSADSIGRRLYYLGSCFGEEARYIAELLSEIQGLRCFNMSSEESLAKEKEALEEYAISGLAGQTVREHVLDVGELERFTEELRDGSDQNFERYLTLRMDSCDDKLKDDDLKREESFLQSTLTAAEEGLRLLIEKKIPFRRPDDYMAEMIKSDEHMQKVRSQLSFEKERIDAAVRRRAERDNTKNTKKRQRQKEQERKKREKDEVLGLEQARKGRLKAKQQARQSGGKGEGDLEDNDDLSTALFQDGTPIPPRKKRSGRNENRSAPNGKQKFRSKSDSNKPPRDRKFNGGIQKQKPQRNGPKKKFGAKKRPGKDRRNQMKNKR</sequence>
<feature type="compositionally biased region" description="Basic residues" evidence="6">
    <location>
        <begin position="299"/>
        <end position="322"/>
    </location>
</feature>
<dbReference type="GO" id="GO:0034399">
    <property type="term" value="C:nuclear periphery"/>
    <property type="evidence" value="ECO:0007669"/>
    <property type="project" value="TreeGrafter"/>
</dbReference>
<dbReference type="GO" id="GO:0005730">
    <property type="term" value="C:nucleolus"/>
    <property type="evidence" value="ECO:0007669"/>
    <property type="project" value="UniProtKB-SubCell"/>
</dbReference>
<evidence type="ECO:0000256" key="3">
    <source>
        <dbReference type="ARBA" id="ARBA00022517"/>
    </source>
</evidence>
<evidence type="ECO:0000256" key="1">
    <source>
        <dbReference type="ARBA" id="ARBA00004604"/>
    </source>
</evidence>
<dbReference type="InterPro" id="IPR008610">
    <property type="entry name" value="Ebp2"/>
</dbReference>
<feature type="compositionally biased region" description="Basic and acidic residues" evidence="6">
    <location>
        <begin position="173"/>
        <end position="183"/>
    </location>
</feature>
<dbReference type="PANTHER" id="PTHR13028">
    <property type="entry name" value="RRNA PROCESSING PROTEIN EBNA1-BINDING PROTEIN-RELATED"/>
    <property type="match status" value="1"/>
</dbReference>
<keyword evidence="5" id="KW-0539">Nucleus</keyword>
<dbReference type="Pfam" id="PF05890">
    <property type="entry name" value="Ebp2"/>
    <property type="match status" value="1"/>
</dbReference>
<gene>
    <name evidence="7" type="ORF">NDN08_006783</name>
</gene>
<evidence type="ECO:0000256" key="4">
    <source>
        <dbReference type="ARBA" id="ARBA00023054"/>
    </source>
</evidence>
<reference evidence="7 8" key="1">
    <citation type="journal article" date="2023" name="Nat. Commun.">
        <title>Origin of minicircular mitochondrial genomes in red algae.</title>
        <authorList>
            <person name="Lee Y."/>
            <person name="Cho C.H."/>
            <person name="Lee Y.M."/>
            <person name="Park S.I."/>
            <person name="Yang J.H."/>
            <person name="West J.A."/>
            <person name="Bhattacharya D."/>
            <person name="Yoon H.S."/>
        </authorList>
    </citation>
    <scope>NUCLEOTIDE SEQUENCE [LARGE SCALE GENOMIC DNA]</scope>
    <source>
        <strain evidence="7 8">CCMP1338</strain>
        <tissue evidence="7">Whole cell</tissue>
    </source>
</reference>
<dbReference type="GO" id="GO:0042273">
    <property type="term" value="P:ribosomal large subunit biogenesis"/>
    <property type="evidence" value="ECO:0007669"/>
    <property type="project" value="TreeGrafter"/>
</dbReference>
<organism evidence="7 8">
    <name type="scientific">Rhodosorus marinus</name>
    <dbReference type="NCBI Taxonomy" id="101924"/>
    <lineage>
        <taxon>Eukaryota</taxon>
        <taxon>Rhodophyta</taxon>
        <taxon>Stylonematophyceae</taxon>
        <taxon>Stylonematales</taxon>
        <taxon>Stylonemataceae</taxon>
        <taxon>Rhodosorus</taxon>
    </lineage>
</organism>